<dbReference type="SUPFAM" id="SSF46565">
    <property type="entry name" value="Chaperone J-domain"/>
    <property type="match status" value="1"/>
</dbReference>
<name>A0A9W7L5V9_9STRA</name>
<dbReference type="CDD" id="cd06257">
    <property type="entry name" value="DnaJ"/>
    <property type="match status" value="1"/>
</dbReference>
<accession>A0A9W7L5V9</accession>
<comment type="caution">
    <text evidence="4">The sequence shown here is derived from an EMBL/GenBank/DDBJ whole genome shotgun (WGS) entry which is preliminary data.</text>
</comment>
<dbReference type="PANTHER" id="PTHR44360:SF1">
    <property type="entry name" value="DNAJ HOMOLOG SUBFAMILY B MEMBER 9"/>
    <property type="match status" value="1"/>
</dbReference>
<feature type="transmembrane region" description="Helical" evidence="2">
    <location>
        <begin position="137"/>
        <end position="164"/>
    </location>
</feature>
<dbReference type="Gene3D" id="1.10.287.110">
    <property type="entry name" value="DnaJ domain"/>
    <property type="match status" value="1"/>
</dbReference>
<keyword evidence="5" id="KW-1185">Reference proteome</keyword>
<keyword evidence="2" id="KW-1133">Transmembrane helix</keyword>
<keyword evidence="2" id="KW-0472">Membrane</keyword>
<dbReference type="SMART" id="SM00271">
    <property type="entry name" value="DnaJ"/>
    <property type="match status" value="1"/>
</dbReference>
<dbReference type="GO" id="GO:0051787">
    <property type="term" value="F:misfolded protein binding"/>
    <property type="evidence" value="ECO:0007669"/>
    <property type="project" value="TreeGrafter"/>
</dbReference>
<reference evidence="5" key="1">
    <citation type="journal article" date="2023" name="Commun. Biol.">
        <title>Genome analysis of Parmales, the sister group of diatoms, reveals the evolutionary specialization of diatoms from phago-mixotrophs to photoautotrophs.</title>
        <authorList>
            <person name="Ban H."/>
            <person name="Sato S."/>
            <person name="Yoshikawa S."/>
            <person name="Yamada K."/>
            <person name="Nakamura Y."/>
            <person name="Ichinomiya M."/>
            <person name="Sato N."/>
            <person name="Blanc-Mathieu R."/>
            <person name="Endo H."/>
            <person name="Kuwata A."/>
            <person name="Ogata H."/>
        </authorList>
    </citation>
    <scope>NUCLEOTIDE SEQUENCE [LARGE SCALE GENOMIC DNA]</scope>
</reference>
<dbReference type="EMBL" id="BRYA01000046">
    <property type="protein sequence ID" value="GMI34744.1"/>
    <property type="molecule type" value="Genomic_DNA"/>
</dbReference>
<evidence type="ECO:0000256" key="2">
    <source>
        <dbReference type="SAM" id="Phobius"/>
    </source>
</evidence>
<sequence>MSEPDYYSILGVKKDASTSSIHKAYKKLSLIHHPDKNGGNADHFRKLQIAKETLVNSRELYDMYGPSLLPPRGSHLSSAIAKLAPLIFSLVTSFLTATLSLLLGGQILDALPAAIFMGVVSGLTMHQPHRDAPKADLVVPSLLGSSLGAGFSLGVVHVLSYFWINPNTSIIL</sequence>
<evidence type="ECO:0000313" key="5">
    <source>
        <dbReference type="Proteomes" id="UP001165065"/>
    </source>
</evidence>
<dbReference type="AlphaFoldDB" id="A0A9W7L5V9"/>
<dbReference type="InterPro" id="IPR001623">
    <property type="entry name" value="DnaJ_domain"/>
</dbReference>
<dbReference type="InterPro" id="IPR051948">
    <property type="entry name" value="Hsp70_co-chaperone_J-domain"/>
</dbReference>
<dbReference type="GO" id="GO:0051087">
    <property type="term" value="F:protein-folding chaperone binding"/>
    <property type="evidence" value="ECO:0007669"/>
    <property type="project" value="TreeGrafter"/>
</dbReference>
<dbReference type="GO" id="GO:0005783">
    <property type="term" value="C:endoplasmic reticulum"/>
    <property type="evidence" value="ECO:0007669"/>
    <property type="project" value="TreeGrafter"/>
</dbReference>
<evidence type="ECO:0000256" key="1">
    <source>
        <dbReference type="ARBA" id="ARBA00023186"/>
    </source>
</evidence>
<feature type="transmembrane region" description="Helical" evidence="2">
    <location>
        <begin position="79"/>
        <end position="101"/>
    </location>
</feature>
<dbReference type="OrthoDB" id="10250354at2759"/>
<dbReference type="Pfam" id="PF00226">
    <property type="entry name" value="DnaJ"/>
    <property type="match status" value="1"/>
</dbReference>
<organism evidence="4 5">
    <name type="scientific">Triparma columacea</name>
    <dbReference type="NCBI Taxonomy" id="722753"/>
    <lineage>
        <taxon>Eukaryota</taxon>
        <taxon>Sar</taxon>
        <taxon>Stramenopiles</taxon>
        <taxon>Ochrophyta</taxon>
        <taxon>Bolidophyceae</taxon>
        <taxon>Parmales</taxon>
        <taxon>Triparmaceae</taxon>
        <taxon>Triparma</taxon>
    </lineage>
</organism>
<evidence type="ECO:0000313" key="4">
    <source>
        <dbReference type="EMBL" id="GMI34744.1"/>
    </source>
</evidence>
<dbReference type="GO" id="GO:0036503">
    <property type="term" value="P:ERAD pathway"/>
    <property type="evidence" value="ECO:0007669"/>
    <property type="project" value="TreeGrafter"/>
</dbReference>
<dbReference type="PROSITE" id="PS50076">
    <property type="entry name" value="DNAJ_2"/>
    <property type="match status" value="1"/>
</dbReference>
<keyword evidence="1" id="KW-0143">Chaperone</keyword>
<dbReference type="Proteomes" id="UP001165065">
    <property type="component" value="Unassembled WGS sequence"/>
</dbReference>
<keyword evidence="2" id="KW-0812">Transmembrane</keyword>
<dbReference type="PRINTS" id="PR00625">
    <property type="entry name" value="JDOMAIN"/>
</dbReference>
<proteinExistence type="predicted"/>
<evidence type="ECO:0000259" key="3">
    <source>
        <dbReference type="PROSITE" id="PS50076"/>
    </source>
</evidence>
<dbReference type="InterPro" id="IPR036869">
    <property type="entry name" value="J_dom_sf"/>
</dbReference>
<gene>
    <name evidence="4" type="ORF">TrCOL_g8268</name>
</gene>
<dbReference type="PANTHER" id="PTHR44360">
    <property type="entry name" value="DNAJ HOMOLOG SUBFAMILY B MEMBER 9"/>
    <property type="match status" value="1"/>
</dbReference>
<feature type="domain" description="J" evidence="3">
    <location>
        <begin position="5"/>
        <end position="65"/>
    </location>
</feature>
<protein>
    <recommendedName>
        <fullName evidence="3">J domain-containing protein</fullName>
    </recommendedName>
</protein>